<gene>
    <name evidence="2" type="ORF">SAMN05444123_112112</name>
</gene>
<evidence type="ECO:0000313" key="3">
    <source>
        <dbReference type="Proteomes" id="UP000199615"/>
    </source>
</evidence>
<organism evidence="2 3">
    <name type="scientific">Rhodopseudomonas pseudopalustris</name>
    <dbReference type="NCBI Taxonomy" id="1513892"/>
    <lineage>
        <taxon>Bacteria</taxon>
        <taxon>Pseudomonadati</taxon>
        <taxon>Pseudomonadota</taxon>
        <taxon>Alphaproteobacteria</taxon>
        <taxon>Hyphomicrobiales</taxon>
        <taxon>Nitrobacteraceae</taxon>
        <taxon>Rhodopseudomonas</taxon>
    </lineage>
</organism>
<accession>A0A1H8WHY0</accession>
<feature type="region of interest" description="Disordered" evidence="1">
    <location>
        <begin position="33"/>
        <end position="52"/>
    </location>
</feature>
<dbReference type="RefSeq" id="WP_175557742.1">
    <property type="nucleotide sequence ID" value="NZ_FODT01000012.1"/>
</dbReference>
<evidence type="ECO:0000313" key="2">
    <source>
        <dbReference type="EMBL" id="SEP27294.1"/>
    </source>
</evidence>
<dbReference type="AlphaFoldDB" id="A0A1H8WHY0"/>
<proteinExistence type="predicted"/>
<sequence length="52" mass="5776">MAHNIDMTNGRANIAYLGSRMDVWHRLGQEMRPGMSTADWSRGTAVSNGARQ</sequence>
<protein>
    <submittedName>
        <fullName evidence="2">Uncharacterized protein</fullName>
    </submittedName>
</protein>
<dbReference type="Proteomes" id="UP000199615">
    <property type="component" value="Unassembled WGS sequence"/>
</dbReference>
<reference evidence="3" key="1">
    <citation type="submission" date="2016-10" db="EMBL/GenBank/DDBJ databases">
        <authorList>
            <person name="Varghese N."/>
            <person name="Submissions S."/>
        </authorList>
    </citation>
    <scope>NUCLEOTIDE SEQUENCE [LARGE SCALE GENOMIC DNA]</scope>
    <source>
        <strain evidence="3">DSM 123</strain>
    </source>
</reference>
<keyword evidence="3" id="KW-1185">Reference proteome</keyword>
<evidence type="ECO:0000256" key="1">
    <source>
        <dbReference type="SAM" id="MobiDB-lite"/>
    </source>
</evidence>
<name>A0A1H8WHY0_9BRAD</name>
<dbReference type="EMBL" id="FODT01000012">
    <property type="protein sequence ID" value="SEP27294.1"/>
    <property type="molecule type" value="Genomic_DNA"/>
</dbReference>